<reference evidence="2" key="1">
    <citation type="submission" date="2024-05" db="EMBL/GenBank/DDBJ databases">
        <title>30 novel species of actinomycetes from the DSMZ collection.</title>
        <authorList>
            <person name="Nouioui I."/>
        </authorList>
    </citation>
    <scope>NUCLEOTIDE SEQUENCE</scope>
    <source>
        <strain evidence="2">DSM 41014</strain>
    </source>
</reference>
<comment type="caution">
    <text evidence="2">The sequence shown here is derived from an EMBL/GenBank/DDBJ whole genome shotgun (WGS) entry which is preliminary data.</text>
</comment>
<feature type="compositionally biased region" description="Low complexity" evidence="1">
    <location>
        <begin position="1"/>
        <end position="11"/>
    </location>
</feature>
<protein>
    <submittedName>
        <fullName evidence="2">Uncharacterized protein</fullName>
    </submittedName>
</protein>
<feature type="region of interest" description="Disordered" evidence="1">
    <location>
        <begin position="1"/>
        <end position="20"/>
    </location>
</feature>
<dbReference type="Proteomes" id="UP001180489">
    <property type="component" value="Unassembled WGS sequence"/>
</dbReference>
<evidence type="ECO:0000313" key="3">
    <source>
        <dbReference type="Proteomes" id="UP001180489"/>
    </source>
</evidence>
<dbReference type="EMBL" id="JAVRFF010000006">
    <property type="protein sequence ID" value="MDT0471844.1"/>
    <property type="molecule type" value="Genomic_DNA"/>
</dbReference>
<organism evidence="2 3">
    <name type="scientific">Streptomyces hintoniae</name>
    <dbReference type="NCBI Taxonomy" id="3075521"/>
    <lineage>
        <taxon>Bacteria</taxon>
        <taxon>Bacillati</taxon>
        <taxon>Actinomycetota</taxon>
        <taxon>Actinomycetes</taxon>
        <taxon>Kitasatosporales</taxon>
        <taxon>Streptomycetaceae</taxon>
        <taxon>Streptomyces</taxon>
    </lineage>
</organism>
<proteinExistence type="predicted"/>
<sequence>MTTEKTTVTTTAFRPTANPRRTTLVHVKDAGVPQAPAPAEHTTELPAQTANPRRTVLVDVPVRTPVAD</sequence>
<accession>A0ABU2UF04</accession>
<gene>
    <name evidence="2" type="ORF">RM863_06845</name>
</gene>
<keyword evidence="3" id="KW-1185">Reference proteome</keyword>
<evidence type="ECO:0000313" key="2">
    <source>
        <dbReference type="EMBL" id="MDT0471844.1"/>
    </source>
</evidence>
<feature type="region of interest" description="Disordered" evidence="1">
    <location>
        <begin position="33"/>
        <end position="68"/>
    </location>
</feature>
<evidence type="ECO:0000256" key="1">
    <source>
        <dbReference type="SAM" id="MobiDB-lite"/>
    </source>
</evidence>
<name>A0ABU2UF04_9ACTN</name>
<dbReference type="RefSeq" id="WP_240678069.1">
    <property type="nucleotide sequence ID" value="NZ_JAVRFF010000006.1"/>
</dbReference>